<dbReference type="PANTHER" id="PTHR35897:SF1">
    <property type="entry name" value="METHYLTRANSFERASE AUSD"/>
    <property type="match status" value="1"/>
</dbReference>
<evidence type="ECO:0000313" key="5">
    <source>
        <dbReference type="EMBL" id="KAK3049437.1"/>
    </source>
</evidence>
<protein>
    <recommendedName>
        <fullName evidence="7">Methyltransferase domain-containing protein</fullName>
    </recommendedName>
</protein>
<evidence type="ECO:0000256" key="2">
    <source>
        <dbReference type="ARBA" id="ARBA00022679"/>
    </source>
</evidence>
<name>A0AAJ0DGH2_9PEZI</name>
<keyword evidence="6" id="KW-1185">Reference proteome</keyword>
<dbReference type="Gene3D" id="3.40.50.150">
    <property type="entry name" value="Vaccinia Virus protein VP39"/>
    <property type="match status" value="1"/>
</dbReference>
<keyword evidence="3" id="KW-0949">S-adenosyl-L-methionine</keyword>
<dbReference type="GO" id="GO:0016740">
    <property type="term" value="F:transferase activity"/>
    <property type="evidence" value="ECO:0007669"/>
    <property type="project" value="UniProtKB-KW"/>
</dbReference>
<organism evidence="5 6">
    <name type="scientific">Extremus antarcticus</name>
    <dbReference type="NCBI Taxonomy" id="702011"/>
    <lineage>
        <taxon>Eukaryota</taxon>
        <taxon>Fungi</taxon>
        <taxon>Dikarya</taxon>
        <taxon>Ascomycota</taxon>
        <taxon>Pezizomycotina</taxon>
        <taxon>Dothideomycetes</taxon>
        <taxon>Dothideomycetidae</taxon>
        <taxon>Mycosphaerellales</taxon>
        <taxon>Extremaceae</taxon>
        <taxon>Extremus</taxon>
    </lineage>
</organism>
<accession>A0AAJ0DGH2</accession>
<comment type="caution">
    <text evidence="5">The sequence shown here is derived from an EMBL/GenBank/DDBJ whole genome shotgun (WGS) entry which is preliminary data.</text>
</comment>
<evidence type="ECO:0000313" key="6">
    <source>
        <dbReference type="Proteomes" id="UP001271007"/>
    </source>
</evidence>
<dbReference type="EMBL" id="JAWDJX010000040">
    <property type="protein sequence ID" value="KAK3049437.1"/>
    <property type="molecule type" value="Genomic_DNA"/>
</dbReference>
<evidence type="ECO:0000256" key="3">
    <source>
        <dbReference type="ARBA" id="ARBA00022691"/>
    </source>
</evidence>
<reference evidence="5" key="1">
    <citation type="submission" date="2023-04" db="EMBL/GenBank/DDBJ databases">
        <title>Black Yeasts Isolated from many extreme environments.</title>
        <authorList>
            <person name="Coleine C."/>
            <person name="Stajich J.E."/>
            <person name="Selbmann L."/>
        </authorList>
    </citation>
    <scope>NUCLEOTIDE SEQUENCE</scope>
    <source>
        <strain evidence="5">CCFEE 5312</strain>
    </source>
</reference>
<proteinExistence type="inferred from homology"/>
<comment type="pathway">
    <text evidence="1">Secondary metabolite biosynthesis.</text>
</comment>
<dbReference type="InterPro" id="IPR029063">
    <property type="entry name" value="SAM-dependent_MTases_sf"/>
</dbReference>
<dbReference type="PANTHER" id="PTHR35897">
    <property type="entry name" value="METHYLTRANSFERASE AUSD"/>
    <property type="match status" value="1"/>
</dbReference>
<evidence type="ECO:0000256" key="4">
    <source>
        <dbReference type="ARBA" id="ARBA00038314"/>
    </source>
</evidence>
<gene>
    <name evidence="5" type="ORF">LTR09_009356</name>
</gene>
<dbReference type="AlphaFoldDB" id="A0AAJ0DGH2"/>
<evidence type="ECO:0008006" key="7">
    <source>
        <dbReference type="Google" id="ProtNLM"/>
    </source>
</evidence>
<keyword evidence="2" id="KW-0808">Transferase</keyword>
<dbReference type="SUPFAM" id="SSF53335">
    <property type="entry name" value="S-adenosyl-L-methionine-dependent methyltransferases"/>
    <property type="match status" value="1"/>
</dbReference>
<evidence type="ECO:0000256" key="1">
    <source>
        <dbReference type="ARBA" id="ARBA00005179"/>
    </source>
</evidence>
<sequence length="295" mass="33471">MENRKEDEHVHMTTKVEDSPWYVRDIASILQPQTREMLQSYAGISPDDLVSHIEAARQRAWPLAPYPSVGALTWLNPYLLLHPAHDRVLSKVKSGAKIIDCACMVAPDLRYLASKGAPTKNMYGFDIEPGFFDIGFDFYGDRTRWAGDFFEADATKPFEQSKLGELKGQLDIIWCPKFLHLFDREHQIELAARLVELLRPVAGSMFVGSQNGLPESEELPFKNGSFGTTQKGIWMANADEIKAMWGEVAERTKTKWDVEARLLDLRTIGLHKDDGTFYKTKTGYNLQWTATLLEA</sequence>
<dbReference type="Proteomes" id="UP001271007">
    <property type="component" value="Unassembled WGS sequence"/>
</dbReference>
<dbReference type="InterPro" id="IPR051654">
    <property type="entry name" value="Meroterpenoid_MTases"/>
</dbReference>
<comment type="similarity">
    <text evidence="4">Belongs to the class I-like SAM-binding methyltransferase superfamily.</text>
</comment>